<organism evidence="2 3">
    <name type="scientific">Eumeta variegata</name>
    <name type="common">Bagworm moth</name>
    <name type="synonym">Eumeta japonica</name>
    <dbReference type="NCBI Taxonomy" id="151549"/>
    <lineage>
        <taxon>Eukaryota</taxon>
        <taxon>Metazoa</taxon>
        <taxon>Ecdysozoa</taxon>
        <taxon>Arthropoda</taxon>
        <taxon>Hexapoda</taxon>
        <taxon>Insecta</taxon>
        <taxon>Pterygota</taxon>
        <taxon>Neoptera</taxon>
        <taxon>Endopterygota</taxon>
        <taxon>Lepidoptera</taxon>
        <taxon>Glossata</taxon>
        <taxon>Ditrysia</taxon>
        <taxon>Tineoidea</taxon>
        <taxon>Psychidae</taxon>
        <taxon>Oiketicinae</taxon>
        <taxon>Eumeta</taxon>
    </lineage>
</organism>
<reference evidence="2 3" key="1">
    <citation type="journal article" date="2019" name="Commun. Biol.">
        <title>The bagworm genome reveals a unique fibroin gene that provides high tensile strength.</title>
        <authorList>
            <person name="Kono N."/>
            <person name="Nakamura H."/>
            <person name="Ohtoshi R."/>
            <person name="Tomita M."/>
            <person name="Numata K."/>
            <person name="Arakawa K."/>
        </authorList>
    </citation>
    <scope>NUCLEOTIDE SEQUENCE [LARGE SCALE GENOMIC DNA]</scope>
</reference>
<protein>
    <submittedName>
        <fullName evidence="2">Uncharacterized protein</fullName>
    </submittedName>
</protein>
<name>A0A4C1WM19_EUMVA</name>
<gene>
    <name evidence="2" type="ORF">EVAR_97989_1</name>
</gene>
<sequence>MVTRQIRKSDFGSEWRCTQKPEGSSSDYELYHEPHKRCYIQMNALRHNGHYNVQNGRRVVGPGTETSARAHTQLSQVTRSSRRTAPAHACTLSAEMLQRHGHIDFRR</sequence>
<feature type="region of interest" description="Disordered" evidence="1">
    <location>
        <begin position="1"/>
        <end position="28"/>
    </location>
</feature>
<dbReference type="OrthoDB" id="5953793at2759"/>
<dbReference type="EMBL" id="BGZK01000576">
    <property type="protein sequence ID" value="GBP51165.1"/>
    <property type="molecule type" value="Genomic_DNA"/>
</dbReference>
<evidence type="ECO:0000313" key="3">
    <source>
        <dbReference type="Proteomes" id="UP000299102"/>
    </source>
</evidence>
<proteinExistence type="predicted"/>
<comment type="caution">
    <text evidence="2">The sequence shown here is derived from an EMBL/GenBank/DDBJ whole genome shotgun (WGS) entry which is preliminary data.</text>
</comment>
<evidence type="ECO:0000313" key="2">
    <source>
        <dbReference type="EMBL" id="GBP51165.1"/>
    </source>
</evidence>
<feature type="compositionally biased region" description="Basic and acidic residues" evidence="1">
    <location>
        <begin position="7"/>
        <end position="19"/>
    </location>
</feature>
<dbReference type="Proteomes" id="UP000299102">
    <property type="component" value="Unassembled WGS sequence"/>
</dbReference>
<accession>A0A4C1WM19</accession>
<dbReference type="AlphaFoldDB" id="A0A4C1WM19"/>
<keyword evidence="3" id="KW-1185">Reference proteome</keyword>
<evidence type="ECO:0000256" key="1">
    <source>
        <dbReference type="SAM" id="MobiDB-lite"/>
    </source>
</evidence>